<reference evidence="2 4" key="1">
    <citation type="submission" date="2019-11" db="EMBL/GenBank/DDBJ databases">
        <title>Venturia inaequalis Genome Resource.</title>
        <authorList>
            <person name="Lichtner F.J."/>
        </authorList>
    </citation>
    <scope>NUCLEOTIDE SEQUENCE [LARGE SCALE GENOMIC DNA]</scope>
    <source>
        <strain evidence="2">Bline_iso_100314</strain>
        <strain evidence="3 5">DMI_063113</strain>
    </source>
</reference>
<dbReference type="GO" id="GO:0016740">
    <property type="term" value="F:transferase activity"/>
    <property type="evidence" value="ECO:0007669"/>
    <property type="project" value="UniProtKB-KW"/>
</dbReference>
<evidence type="ECO:0000313" key="5">
    <source>
        <dbReference type="Proteomes" id="UP000490939"/>
    </source>
</evidence>
<protein>
    <submittedName>
        <fullName evidence="2">Uncharacterized protein</fullName>
    </submittedName>
</protein>
<dbReference type="InterPro" id="IPR025527">
    <property type="entry name" value="HUWE1/Rev1_UBM"/>
</dbReference>
<evidence type="ECO:0000313" key="3">
    <source>
        <dbReference type="EMBL" id="KAE9993458.1"/>
    </source>
</evidence>
<comment type="caution">
    <text evidence="2">The sequence shown here is derived from an EMBL/GenBank/DDBJ whole genome shotgun (WGS) entry which is preliminary data.</text>
</comment>
<gene>
    <name evidence="2" type="ORF">BLS_006651</name>
    <name evidence="3" type="ORF">EG327_004942</name>
</gene>
<dbReference type="Pfam" id="PF14377">
    <property type="entry name" value="UBM"/>
    <property type="match status" value="2"/>
</dbReference>
<evidence type="ECO:0000256" key="1">
    <source>
        <dbReference type="ARBA" id="ARBA00022679"/>
    </source>
</evidence>
<organism evidence="2 4">
    <name type="scientific">Venturia inaequalis</name>
    <name type="common">Apple scab fungus</name>
    <dbReference type="NCBI Taxonomy" id="5025"/>
    <lineage>
        <taxon>Eukaryota</taxon>
        <taxon>Fungi</taxon>
        <taxon>Dikarya</taxon>
        <taxon>Ascomycota</taxon>
        <taxon>Pezizomycotina</taxon>
        <taxon>Dothideomycetes</taxon>
        <taxon>Pleosporomycetidae</taxon>
        <taxon>Venturiales</taxon>
        <taxon>Venturiaceae</taxon>
        <taxon>Venturia</taxon>
    </lineage>
</organism>
<name>A0A8H3UBK5_VENIN</name>
<dbReference type="Proteomes" id="UP000490939">
    <property type="component" value="Unassembled WGS sequence"/>
</dbReference>
<dbReference type="AlphaFoldDB" id="A0A8H3UBK5"/>
<proteinExistence type="predicted"/>
<evidence type="ECO:0000313" key="2">
    <source>
        <dbReference type="EMBL" id="KAE9966965.1"/>
    </source>
</evidence>
<keyword evidence="1" id="KW-0808">Transferase</keyword>
<keyword evidence="5" id="KW-1185">Reference proteome</keyword>
<dbReference type="Proteomes" id="UP000433883">
    <property type="component" value="Unassembled WGS sequence"/>
</dbReference>
<accession>A0A8H3UBK5</accession>
<evidence type="ECO:0000313" key="4">
    <source>
        <dbReference type="Proteomes" id="UP000433883"/>
    </source>
</evidence>
<dbReference type="EMBL" id="WNWR01000029">
    <property type="protein sequence ID" value="KAE9993458.1"/>
    <property type="molecule type" value="Genomic_DNA"/>
</dbReference>
<sequence length="179" mass="20406">MDTNKAPPAKTPKTTFLTLPREIRQSILLQSLDTAAPGDQNVEMRRWRATLENIDVRLAEDMEYVVRIWNKSFGEEFYKDLAMWKRSCSESTATMPPTESPTLLLHIVTTTMTSTAHANPRTTFSNLPAELQQAIIIQSLDPGQWLMELSTNGPYRLFEMEKEINEQVARLFAAEAFLV</sequence>
<dbReference type="EMBL" id="WNWQ01000495">
    <property type="protein sequence ID" value="KAE9966965.1"/>
    <property type="molecule type" value="Genomic_DNA"/>
</dbReference>